<comment type="caution">
    <text evidence="4">The sequence shown here is derived from an EMBL/GenBank/DDBJ whole genome shotgun (WGS) entry which is preliminary data.</text>
</comment>
<sequence length="160" mass="17094">MTSAHAPAVLAIYQAGLDSGDASFETTAPCWRTWDATHAAQHRFVAVDQHGRVLGWVAVSAVSSRCVYAGVVEHSVYVDPAAGRRGVGLALLQALIASTEAAGIWTIQSGIFPENTASAVLHERAGFRRVGVRERIGAHHGRWRDVVLIERRSTRVGSGG</sequence>
<evidence type="ECO:0000313" key="4">
    <source>
        <dbReference type="EMBL" id="GAA1664561.1"/>
    </source>
</evidence>
<evidence type="ECO:0000256" key="2">
    <source>
        <dbReference type="ARBA" id="ARBA00023315"/>
    </source>
</evidence>
<evidence type="ECO:0000259" key="3">
    <source>
        <dbReference type="PROSITE" id="PS51186"/>
    </source>
</evidence>
<dbReference type="RefSeq" id="WP_163573138.1">
    <property type="nucleotide sequence ID" value="NZ_BAAANY010000005.1"/>
</dbReference>
<dbReference type="PANTHER" id="PTHR43072:SF23">
    <property type="entry name" value="UPF0039 PROTEIN C11D3.02C"/>
    <property type="match status" value="1"/>
</dbReference>
<dbReference type="InterPro" id="IPR016181">
    <property type="entry name" value="Acyl_CoA_acyltransferase"/>
</dbReference>
<evidence type="ECO:0000313" key="5">
    <source>
        <dbReference type="Proteomes" id="UP001500618"/>
    </source>
</evidence>
<gene>
    <name evidence="4" type="ORF">GCM10009765_12640</name>
</gene>
<dbReference type="InterPro" id="IPR000182">
    <property type="entry name" value="GNAT_dom"/>
</dbReference>
<evidence type="ECO:0000256" key="1">
    <source>
        <dbReference type="ARBA" id="ARBA00022679"/>
    </source>
</evidence>
<proteinExistence type="predicted"/>
<name>A0ABN2G340_9ACTN</name>
<keyword evidence="1" id="KW-0808">Transferase</keyword>
<dbReference type="Proteomes" id="UP001500618">
    <property type="component" value="Unassembled WGS sequence"/>
</dbReference>
<dbReference type="EMBL" id="BAAANY010000005">
    <property type="protein sequence ID" value="GAA1664561.1"/>
    <property type="molecule type" value="Genomic_DNA"/>
</dbReference>
<dbReference type="Gene3D" id="3.40.630.30">
    <property type="match status" value="1"/>
</dbReference>
<organism evidence="4 5">
    <name type="scientific">Fodinicola feengrottensis</name>
    <dbReference type="NCBI Taxonomy" id="435914"/>
    <lineage>
        <taxon>Bacteria</taxon>
        <taxon>Bacillati</taxon>
        <taxon>Actinomycetota</taxon>
        <taxon>Actinomycetes</taxon>
        <taxon>Mycobacteriales</taxon>
        <taxon>Fodinicola</taxon>
    </lineage>
</organism>
<accession>A0ABN2G340</accession>
<dbReference type="PANTHER" id="PTHR43072">
    <property type="entry name" value="N-ACETYLTRANSFERASE"/>
    <property type="match status" value="1"/>
</dbReference>
<feature type="domain" description="N-acetyltransferase" evidence="3">
    <location>
        <begin position="1"/>
        <end position="153"/>
    </location>
</feature>
<dbReference type="Pfam" id="PF00583">
    <property type="entry name" value="Acetyltransf_1"/>
    <property type="match status" value="1"/>
</dbReference>
<dbReference type="CDD" id="cd04301">
    <property type="entry name" value="NAT_SF"/>
    <property type="match status" value="1"/>
</dbReference>
<dbReference type="PROSITE" id="PS51186">
    <property type="entry name" value="GNAT"/>
    <property type="match status" value="1"/>
</dbReference>
<keyword evidence="5" id="KW-1185">Reference proteome</keyword>
<dbReference type="SUPFAM" id="SSF55729">
    <property type="entry name" value="Acyl-CoA N-acyltransferases (Nat)"/>
    <property type="match status" value="1"/>
</dbReference>
<protein>
    <submittedName>
        <fullName evidence="4">GNAT family N-acetyltransferase</fullName>
    </submittedName>
</protein>
<reference evidence="4 5" key="1">
    <citation type="journal article" date="2019" name="Int. J. Syst. Evol. Microbiol.">
        <title>The Global Catalogue of Microorganisms (GCM) 10K type strain sequencing project: providing services to taxonomists for standard genome sequencing and annotation.</title>
        <authorList>
            <consortium name="The Broad Institute Genomics Platform"/>
            <consortium name="The Broad Institute Genome Sequencing Center for Infectious Disease"/>
            <person name="Wu L."/>
            <person name="Ma J."/>
        </authorList>
    </citation>
    <scope>NUCLEOTIDE SEQUENCE [LARGE SCALE GENOMIC DNA]</scope>
    <source>
        <strain evidence="4 5">JCM 14718</strain>
    </source>
</reference>
<keyword evidence="2" id="KW-0012">Acyltransferase</keyword>